<name>A0A1Y1T5X7_9FLAO</name>
<sequence length="217" mass="25634">MKKLYFITLSLLFIFNSCSEFEHENLQNLEPTEKLYSKRFLKMQDQNLPIIDLDALENYCDLRSILDANSCDGHLSTIKFKLENKQYHLVAFHACPDSREIRCYFRSNFISIYNDSIFEDYKTKFSIDHLDKKIDKLVEDSQLSYNIDRPRNNLFFIDYPDSTRISEVKITLKKLFEANEELESKIQKPLLNWMIFDKDIPGPPPPPPPPPMLPELE</sequence>
<comment type="caution">
    <text evidence="1">The sequence shown here is derived from an EMBL/GenBank/DDBJ whole genome shotgun (WGS) entry which is preliminary data.</text>
</comment>
<dbReference type="AlphaFoldDB" id="A0A1Y1T5X7"/>
<evidence type="ECO:0000313" key="2">
    <source>
        <dbReference type="Proteomes" id="UP000192746"/>
    </source>
</evidence>
<reference evidence="1 2" key="1">
    <citation type="submission" date="2013-04" db="EMBL/GenBank/DDBJ databases">
        <title>Zunongwangia sp. 22II14-10F7 Genome Sequencing.</title>
        <authorList>
            <person name="Lai Q."/>
            <person name="Shao Z."/>
        </authorList>
    </citation>
    <scope>NUCLEOTIDE SEQUENCE [LARGE SCALE GENOMIC DNA]</scope>
    <source>
        <strain evidence="1 2">22II14-10F7</strain>
    </source>
</reference>
<accession>A0A1Y1T5X7</accession>
<dbReference type="RefSeq" id="WP_084841407.1">
    <property type="nucleotide sequence ID" value="NZ_ARYN01000007.1"/>
</dbReference>
<protein>
    <submittedName>
        <fullName evidence="1">Uncharacterized protein</fullName>
    </submittedName>
</protein>
<evidence type="ECO:0000313" key="1">
    <source>
        <dbReference type="EMBL" id="ORL45833.1"/>
    </source>
</evidence>
<dbReference type="STRING" id="1185767.IIF7_09280"/>
<dbReference type="EMBL" id="ARYN01000007">
    <property type="protein sequence ID" value="ORL45833.1"/>
    <property type="molecule type" value="Genomic_DNA"/>
</dbReference>
<proteinExistence type="predicted"/>
<dbReference type="Proteomes" id="UP000192746">
    <property type="component" value="Unassembled WGS sequence"/>
</dbReference>
<dbReference type="OrthoDB" id="1417483at2"/>
<keyword evidence="2" id="KW-1185">Reference proteome</keyword>
<organism evidence="1 2">
    <name type="scientific">Zunongwangia atlantica 22II14-10F7</name>
    <dbReference type="NCBI Taxonomy" id="1185767"/>
    <lineage>
        <taxon>Bacteria</taxon>
        <taxon>Pseudomonadati</taxon>
        <taxon>Bacteroidota</taxon>
        <taxon>Flavobacteriia</taxon>
        <taxon>Flavobacteriales</taxon>
        <taxon>Flavobacteriaceae</taxon>
        <taxon>Zunongwangia</taxon>
    </lineage>
</organism>
<gene>
    <name evidence="1" type="ORF">IIF7_09280</name>
</gene>